<reference evidence="1 2" key="1">
    <citation type="submission" date="2018-06" db="EMBL/GenBank/DDBJ databases">
        <authorList>
            <consortium name="Pathogen Informatics"/>
            <person name="Doyle S."/>
        </authorList>
    </citation>
    <scope>NUCLEOTIDE SEQUENCE [LARGE SCALE GENOMIC DNA]</scope>
    <source>
        <strain evidence="1 2">NCTC10283</strain>
    </source>
</reference>
<dbReference type="OrthoDB" id="6711820at2"/>
<proteinExistence type="predicted"/>
<dbReference type="RefSeq" id="WP_051968621.1">
    <property type="nucleotide sequence ID" value="NZ_CP091519.2"/>
</dbReference>
<gene>
    <name evidence="1" type="ORF">NCTC10283_02645</name>
</gene>
<dbReference type="InterPro" id="IPR011335">
    <property type="entry name" value="Restrct_endonuc-II-like"/>
</dbReference>
<dbReference type="Gene3D" id="3.90.320.10">
    <property type="match status" value="1"/>
</dbReference>
<dbReference type="EMBL" id="UFSO01000003">
    <property type="protein sequence ID" value="SSY81080.1"/>
    <property type="molecule type" value="Genomic_DNA"/>
</dbReference>
<evidence type="ECO:0008006" key="3">
    <source>
        <dbReference type="Google" id="ProtNLM"/>
    </source>
</evidence>
<name>A0A376BVV6_9NEIS</name>
<organism evidence="1 2">
    <name type="scientific">Alysiella crassa</name>
    <dbReference type="NCBI Taxonomy" id="153491"/>
    <lineage>
        <taxon>Bacteria</taxon>
        <taxon>Pseudomonadati</taxon>
        <taxon>Pseudomonadota</taxon>
        <taxon>Betaproteobacteria</taxon>
        <taxon>Neisseriales</taxon>
        <taxon>Neisseriaceae</taxon>
        <taxon>Alysiella</taxon>
    </lineage>
</organism>
<dbReference type="SUPFAM" id="SSF52980">
    <property type="entry name" value="Restriction endonuclease-like"/>
    <property type="match status" value="1"/>
</dbReference>
<dbReference type="Proteomes" id="UP000254209">
    <property type="component" value="Unassembled WGS sequence"/>
</dbReference>
<protein>
    <recommendedName>
        <fullName evidence="3">Phage-type endonuclease</fullName>
    </recommendedName>
</protein>
<keyword evidence="2" id="KW-1185">Reference proteome</keyword>
<evidence type="ECO:0000313" key="1">
    <source>
        <dbReference type="EMBL" id="SSY81080.1"/>
    </source>
</evidence>
<evidence type="ECO:0000313" key="2">
    <source>
        <dbReference type="Proteomes" id="UP000254209"/>
    </source>
</evidence>
<dbReference type="AlphaFoldDB" id="A0A376BVV6"/>
<sequence>MTIPNLEIRCSSLHKIMGKPKSKDELLGDTAKSHLFDFLKQSRFGYVKEVDSKEIRKGKECENEAIQNSGLVRGCVYEKCTLPRQHKVICEMDGVQAILTGECDIFDEVHSLIIDTKCVWDMSTFPICQMDAAQKAKKAGYDWQMHGYMMLYETQSACVDYWLLPTPEYFFSDWQRENEPDVIEQQTTFIEQIPWYERVTHLPIERNESKLGEIVARMRDALQFWILLHKTQFQAA</sequence>
<dbReference type="STRING" id="1120980.GCA_000745955_02395"/>
<accession>A0A376BVV6</accession>
<dbReference type="InterPro" id="IPR011604">
    <property type="entry name" value="PDDEXK-like_dom_sf"/>
</dbReference>